<keyword evidence="9" id="KW-0675">Receptor</keyword>
<feature type="transmembrane region" description="Helical" evidence="15">
    <location>
        <begin position="433"/>
        <end position="455"/>
    </location>
</feature>
<keyword evidence="19" id="KW-1185">Reference proteome</keyword>
<evidence type="ECO:0000256" key="5">
    <source>
        <dbReference type="ARBA" id="ARBA00022729"/>
    </source>
</evidence>
<reference evidence="19" key="1">
    <citation type="submission" date="2022-10" db="EMBL/GenBank/DDBJ databases">
        <title>Genome assembly of Pristionchus species.</title>
        <authorList>
            <person name="Yoshida K."/>
            <person name="Sommer R.J."/>
        </authorList>
    </citation>
    <scope>NUCLEOTIDE SEQUENCE [LARGE SCALE GENOMIC DNA]</scope>
    <source>
        <strain evidence="19">RS5460</strain>
    </source>
</reference>
<evidence type="ECO:0000256" key="10">
    <source>
        <dbReference type="ARBA" id="ARBA00023180"/>
    </source>
</evidence>
<keyword evidence="5 16" id="KW-0732">Signal</keyword>
<evidence type="ECO:0000256" key="16">
    <source>
        <dbReference type="SAM" id="SignalP"/>
    </source>
</evidence>
<evidence type="ECO:0000256" key="8">
    <source>
        <dbReference type="ARBA" id="ARBA00023136"/>
    </source>
</evidence>
<feature type="chain" id="PRO_5043047693" description="Acetylcholine receptor-like protein cup-4" evidence="16">
    <location>
        <begin position="30"/>
        <end position="456"/>
    </location>
</feature>
<keyword evidence="2" id="KW-0813">Transport</keyword>
<comment type="subcellular location">
    <subcellularLocation>
        <location evidence="1">Cytoplasmic vesicle membrane</location>
        <topology evidence="1">Multi-pass membrane protein</topology>
    </subcellularLocation>
</comment>
<feature type="transmembrane region" description="Helical" evidence="15">
    <location>
        <begin position="361"/>
        <end position="383"/>
    </location>
</feature>
<evidence type="ECO:0000256" key="11">
    <source>
        <dbReference type="ARBA" id="ARBA00023303"/>
    </source>
</evidence>
<comment type="caution">
    <text evidence="18">The sequence shown here is derived from an EMBL/GenBank/DDBJ whole genome shotgun (WGS) entry which is preliminary data.</text>
</comment>
<dbReference type="PROSITE" id="PS00236">
    <property type="entry name" value="NEUROTR_ION_CHANNEL"/>
    <property type="match status" value="1"/>
</dbReference>
<dbReference type="InterPro" id="IPR006201">
    <property type="entry name" value="Neur_channel"/>
</dbReference>
<dbReference type="GO" id="GO:0005230">
    <property type="term" value="F:extracellular ligand-gated monoatomic ion channel activity"/>
    <property type="evidence" value="ECO:0007669"/>
    <property type="project" value="InterPro"/>
</dbReference>
<evidence type="ECO:0000313" key="18">
    <source>
        <dbReference type="EMBL" id="GMR60680.1"/>
    </source>
</evidence>
<evidence type="ECO:0000313" key="19">
    <source>
        <dbReference type="Proteomes" id="UP001328107"/>
    </source>
</evidence>
<dbReference type="GO" id="GO:0030659">
    <property type="term" value="C:cytoplasmic vesicle membrane"/>
    <property type="evidence" value="ECO:0007669"/>
    <property type="project" value="UniProtKB-SubCell"/>
</dbReference>
<dbReference type="Gene3D" id="2.70.170.10">
    <property type="entry name" value="Neurotransmitter-gated ion-channel ligand-binding domain"/>
    <property type="match status" value="1"/>
</dbReference>
<dbReference type="InterPro" id="IPR036734">
    <property type="entry name" value="Neur_chan_lig-bd_sf"/>
</dbReference>
<evidence type="ECO:0000256" key="4">
    <source>
        <dbReference type="ARBA" id="ARBA00022692"/>
    </source>
</evidence>
<feature type="signal peptide" evidence="16">
    <location>
        <begin position="1"/>
        <end position="29"/>
    </location>
</feature>
<dbReference type="Proteomes" id="UP001328107">
    <property type="component" value="Unassembled WGS sequence"/>
</dbReference>
<evidence type="ECO:0000256" key="6">
    <source>
        <dbReference type="ARBA" id="ARBA00022989"/>
    </source>
</evidence>
<evidence type="ECO:0000256" key="12">
    <source>
        <dbReference type="ARBA" id="ARBA00056246"/>
    </source>
</evidence>
<evidence type="ECO:0000256" key="13">
    <source>
        <dbReference type="ARBA" id="ARBA00074610"/>
    </source>
</evidence>
<keyword evidence="6 15" id="KW-1133">Transmembrane helix</keyword>
<evidence type="ECO:0000256" key="7">
    <source>
        <dbReference type="ARBA" id="ARBA00023065"/>
    </source>
</evidence>
<gene>
    <name evidence="18" type="ORF">PMAYCL1PPCAC_30875</name>
</gene>
<feature type="transmembrane region" description="Helical" evidence="15">
    <location>
        <begin position="332"/>
        <end position="355"/>
    </location>
</feature>
<dbReference type="InterPro" id="IPR018000">
    <property type="entry name" value="Neurotransmitter_ion_chnl_CS"/>
</dbReference>
<keyword evidence="10" id="KW-0325">Glycoprotein</keyword>
<evidence type="ECO:0000256" key="1">
    <source>
        <dbReference type="ARBA" id="ARBA00004439"/>
    </source>
</evidence>
<dbReference type="SUPFAM" id="SSF63712">
    <property type="entry name" value="Nicotinic receptor ligand binding domain-like"/>
    <property type="match status" value="1"/>
</dbReference>
<dbReference type="Pfam" id="PF02931">
    <property type="entry name" value="Neur_chan_LBD"/>
    <property type="match status" value="1"/>
</dbReference>
<keyword evidence="3" id="KW-0254">Endocytosis</keyword>
<name>A0AAN5DDH2_9BILA</name>
<organism evidence="18 19">
    <name type="scientific">Pristionchus mayeri</name>
    <dbReference type="NCBI Taxonomy" id="1317129"/>
    <lineage>
        <taxon>Eukaryota</taxon>
        <taxon>Metazoa</taxon>
        <taxon>Ecdysozoa</taxon>
        <taxon>Nematoda</taxon>
        <taxon>Chromadorea</taxon>
        <taxon>Rhabditida</taxon>
        <taxon>Rhabditina</taxon>
        <taxon>Diplogasteromorpha</taxon>
        <taxon>Diplogasteroidea</taxon>
        <taxon>Neodiplogasteridae</taxon>
        <taxon>Pristionchus</taxon>
    </lineage>
</organism>
<keyword evidence="11" id="KW-0407">Ion channel</keyword>
<dbReference type="AlphaFoldDB" id="A0AAN5DDH2"/>
<dbReference type="InterPro" id="IPR006202">
    <property type="entry name" value="Neur_chan_lig-bd"/>
</dbReference>
<accession>A0AAN5DDH2</accession>
<evidence type="ECO:0000256" key="14">
    <source>
        <dbReference type="ARBA" id="ARBA00075302"/>
    </source>
</evidence>
<evidence type="ECO:0000256" key="9">
    <source>
        <dbReference type="ARBA" id="ARBA00023170"/>
    </source>
</evidence>
<dbReference type="FunFam" id="2.70.170.10:FF:000057">
    <property type="entry name" value="Ligand-Gated ion Channel"/>
    <property type="match status" value="1"/>
</dbReference>
<protein>
    <recommendedName>
        <fullName evidence="13">Acetylcholine receptor-like protein cup-4</fullName>
    </recommendedName>
    <alternativeName>
        <fullName evidence="14">Coelomocyte uptake defective protein 4</fullName>
    </alternativeName>
</protein>
<keyword evidence="7" id="KW-0406">Ion transport</keyword>
<dbReference type="EMBL" id="BTRK01000006">
    <property type="protein sequence ID" value="GMR60680.1"/>
    <property type="molecule type" value="Genomic_DNA"/>
</dbReference>
<keyword evidence="8 15" id="KW-0472">Membrane</keyword>
<comment type="function">
    <text evidence="12">Thought to regulate endocytosis in coelomocytes through modulation of phospholipase C activity. Possible acetylcholine receptor.</text>
</comment>
<evidence type="ECO:0000256" key="15">
    <source>
        <dbReference type="SAM" id="Phobius"/>
    </source>
</evidence>
<feature type="non-terminal residue" evidence="18">
    <location>
        <position position="1"/>
    </location>
</feature>
<dbReference type="GO" id="GO:0006897">
    <property type="term" value="P:endocytosis"/>
    <property type="evidence" value="ECO:0007669"/>
    <property type="project" value="UniProtKB-KW"/>
</dbReference>
<proteinExistence type="predicted"/>
<dbReference type="CDD" id="cd18989">
    <property type="entry name" value="LGIC_ECD_cation"/>
    <property type="match status" value="1"/>
</dbReference>
<feature type="domain" description="Neurotransmitter-gated ion-channel ligand-binding" evidence="17">
    <location>
        <begin position="63"/>
        <end position="216"/>
    </location>
</feature>
<sequence length="456" mass="52399">LLAQPCREVMRSLRACLLGLIILSATVYSTKDSEDSEGLQLNPDEDNDEYVYNRTYADQQNSLQLAIFKNYNRNDRPVKVADNSLDVDIHLHVTHVSFNQKEQTMTVHGHMYMSWFDEFLGWDPKDYDGVSTTNVKKWQIWMPDVRVSNSINGIYSVHDISRNAHITLQTVSLDGGKTYTRAKVETYPTFSMKVGCIMDFSDYPYDDHACGVRLYTPRKMRQVRLNVYRGLPPTMFLSWSNATQKLTSGEFTIHRASNNISFYRFGEKENNSPITGNEVTKTWSIYNLYIFYRRHSATYFVTVALPLISSTIISLTSLLIKDVQFATLLNGLTFIIHSLFIREFSVICPVSVYLVPRAMMFHGFSLALTVFCFSFQLSLWILCSQTGAQTYIIDTYSKAYNALPVDPFPGFMTDFVKGLGDIRTRGWKRNMTVWRGEMCGLLSFVYLILFARAFLI</sequence>
<evidence type="ECO:0000256" key="2">
    <source>
        <dbReference type="ARBA" id="ARBA00022448"/>
    </source>
</evidence>
<evidence type="ECO:0000256" key="3">
    <source>
        <dbReference type="ARBA" id="ARBA00022583"/>
    </source>
</evidence>
<evidence type="ECO:0000259" key="17">
    <source>
        <dbReference type="Pfam" id="PF02931"/>
    </source>
</evidence>
<dbReference type="PANTHER" id="PTHR18945">
    <property type="entry name" value="NEUROTRANSMITTER GATED ION CHANNEL"/>
    <property type="match status" value="1"/>
</dbReference>
<keyword evidence="4 15" id="KW-0812">Transmembrane</keyword>
<dbReference type="GO" id="GO:0004888">
    <property type="term" value="F:transmembrane signaling receptor activity"/>
    <property type="evidence" value="ECO:0007669"/>
    <property type="project" value="InterPro"/>
</dbReference>
<feature type="transmembrane region" description="Helical" evidence="15">
    <location>
        <begin position="297"/>
        <end position="320"/>
    </location>
</feature>